<proteinExistence type="predicted"/>
<accession>A0AC61QI45</accession>
<organism evidence="1 2">
    <name type="scientific">Candidatus Syntrophosphaera thermopropionivorans</name>
    <dbReference type="NCBI Taxonomy" id="2593015"/>
    <lineage>
        <taxon>Bacteria</taxon>
        <taxon>Pseudomonadati</taxon>
        <taxon>Candidatus Cloacimonadota</taxon>
        <taxon>Candidatus Cloacimonadia</taxon>
        <taxon>Candidatus Cloacimonadales</taxon>
        <taxon>Candidatus Cloacimonadaceae</taxon>
        <taxon>Candidatus Syntrophosphaera</taxon>
    </lineage>
</organism>
<evidence type="ECO:0000313" key="1">
    <source>
        <dbReference type="EMBL" id="TDF72639.1"/>
    </source>
</evidence>
<protein>
    <submittedName>
        <fullName evidence="1">50S ribosomal protein L30</fullName>
    </submittedName>
</protein>
<keyword evidence="2" id="KW-1185">Reference proteome</keyword>
<dbReference type="Proteomes" id="UP000294588">
    <property type="component" value="Unassembled WGS sequence"/>
</dbReference>
<keyword evidence="1" id="KW-0689">Ribosomal protein</keyword>
<gene>
    <name evidence="1" type="primary">rpmD</name>
    <name evidence="1" type="ORF">E0946_06100</name>
</gene>
<name>A0AC61QI45_9BACT</name>
<dbReference type="EMBL" id="SMOG01000022">
    <property type="protein sequence ID" value="TDF72639.1"/>
    <property type="molecule type" value="Genomic_DNA"/>
</dbReference>
<sequence length="61" mass="7019">MKIKVTQVRSTINRPEKQKQVIKSLGLGRPGRSRIHDDNPCIRGMINKVSHLVKVEELKEE</sequence>
<keyword evidence="1" id="KW-0687">Ribonucleoprotein</keyword>
<reference evidence="1" key="1">
    <citation type="submission" date="2019-03" db="EMBL/GenBank/DDBJ databases">
        <title>Candidatus Syntrophosphaera thermopropionivorans: a novel player in syntrophic propionate oxidation during anaerobic digestion.</title>
        <authorList>
            <person name="Dyksma S."/>
        </authorList>
    </citation>
    <scope>NUCLEOTIDE SEQUENCE</scope>
    <source>
        <strain evidence="1">W5</strain>
    </source>
</reference>
<evidence type="ECO:0000313" key="2">
    <source>
        <dbReference type="Proteomes" id="UP000294588"/>
    </source>
</evidence>
<comment type="caution">
    <text evidence="1">The sequence shown here is derived from an EMBL/GenBank/DDBJ whole genome shotgun (WGS) entry which is preliminary data.</text>
</comment>